<accession>A0A8K0MRR0</accession>
<feature type="region of interest" description="Disordered" evidence="1">
    <location>
        <begin position="52"/>
        <end position="94"/>
    </location>
</feature>
<evidence type="ECO:0000313" key="2">
    <source>
        <dbReference type="EMBL" id="KAF3455614.1"/>
    </source>
</evidence>
<gene>
    <name evidence="2" type="ORF">FNV43_RR00250</name>
</gene>
<dbReference type="AlphaFoldDB" id="A0A8K0MRR0"/>
<dbReference type="Proteomes" id="UP000796880">
    <property type="component" value="Unassembled WGS sequence"/>
</dbReference>
<sequence length="126" mass="14813">MAMRWTTGYSVWLCNAIAERLMPTYTDVLQRVQMITKDHTLKVAKVVRQSSFAQRKPWRGGNPQKRKLDGGRRRSSNCNSNYNKKSKGADNRLSIPKCPTCNKNHTREYWRRIEAYYKCVKTNHTM</sequence>
<protein>
    <submittedName>
        <fullName evidence="2">Uncharacterized protein</fullName>
    </submittedName>
</protein>
<dbReference type="EMBL" id="VOIH02000001">
    <property type="protein sequence ID" value="KAF3455614.1"/>
    <property type="molecule type" value="Genomic_DNA"/>
</dbReference>
<proteinExistence type="predicted"/>
<name>A0A8K0MRR0_9ROSA</name>
<keyword evidence="3" id="KW-1185">Reference proteome</keyword>
<evidence type="ECO:0000313" key="3">
    <source>
        <dbReference type="Proteomes" id="UP000796880"/>
    </source>
</evidence>
<comment type="caution">
    <text evidence="2">The sequence shown here is derived from an EMBL/GenBank/DDBJ whole genome shotgun (WGS) entry which is preliminary data.</text>
</comment>
<organism evidence="2 3">
    <name type="scientific">Rhamnella rubrinervis</name>
    <dbReference type="NCBI Taxonomy" id="2594499"/>
    <lineage>
        <taxon>Eukaryota</taxon>
        <taxon>Viridiplantae</taxon>
        <taxon>Streptophyta</taxon>
        <taxon>Embryophyta</taxon>
        <taxon>Tracheophyta</taxon>
        <taxon>Spermatophyta</taxon>
        <taxon>Magnoliopsida</taxon>
        <taxon>eudicotyledons</taxon>
        <taxon>Gunneridae</taxon>
        <taxon>Pentapetalae</taxon>
        <taxon>rosids</taxon>
        <taxon>fabids</taxon>
        <taxon>Rosales</taxon>
        <taxon>Rhamnaceae</taxon>
        <taxon>rhamnoid group</taxon>
        <taxon>Rhamneae</taxon>
        <taxon>Rhamnella</taxon>
    </lineage>
</organism>
<evidence type="ECO:0000256" key="1">
    <source>
        <dbReference type="SAM" id="MobiDB-lite"/>
    </source>
</evidence>
<reference evidence="2" key="1">
    <citation type="submission" date="2020-03" db="EMBL/GenBank/DDBJ databases">
        <title>A high-quality chromosome-level genome assembly of a woody plant with both climbing and erect habits, Rhamnella rubrinervis.</title>
        <authorList>
            <person name="Lu Z."/>
            <person name="Yang Y."/>
            <person name="Zhu X."/>
            <person name="Sun Y."/>
        </authorList>
    </citation>
    <scope>NUCLEOTIDE SEQUENCE</scope>
    <source>
        <strain evidence="2">BYM</strain>
        <tissue evidence="2">Leaf</tissue>
    </source>
</reference>